<dbReference type="Proteomes" id="UP001056766">
    <property type="component" value="Unassembled WGS sequence"/>
</dbReference>
<dbReference type="RefSeq" id="WP_250867063.1">
    <property type="nucleotide sequence ID" value="NZ_JAGSOI010000003.1"/>
</dbReference>
<dbReference type="EMBL" id="JAGSOI010000003">
    <property type="protein sequence ID" value="MCM1985686.1"/>
    <property type="molecule type" value="Genomic_DNA"/>
</dbReference>
<evidence type="ECO:0000259" key="6">
    <source>
        <dbReference type="PROSITE" id="PS51684"/>
    </source>
</evidence>
<keyword evidence="3" id="KW-0808">Transferase</keyword>
<dbReference type="InterPro" id="IPR056744">
    <property type="entry name" value="TRM5/TYW2-like_N"/>
</dbReference>
<dbReference type="Pfam" id="PF02475">
    <property type="entry name" value="TRM5-TYW2_MTfase"/>
    <property type="match status" value="1"/>
</dbReference>
<keyword evidence="1" id="KW-0963">Cytoplasm</keyword>
<proteinExistence type="predicted"/>
<feature type="domain" description="SAM-dependent methyltransferase TRM5/TYW2-type" evidence="6">
    <location>
        <begin position="22"/>
        <end position="264"/>
    </location>
</feature>
<comment type="caution">
    <text evidence="7">The sequence shown here is derived from an EMBL/GenBank/DDBJ whole genome shotgun (WGS) entry which is preliminary data.</text>
</comment>
<evidence type="ECO:0000256" key="1">
    <source>
        <dbReference type="ARBA" id="ARBA00022490"/>
    </source>
</evidence>
<dbReference type="GO" id="GO:0008175">
    <property type="term" value="F:tRNA methyltransferase activity"/>
    <property type="evidence" value="ECO:0007669"/>
    <property type="project" value="TreeGrafter"/>
</dbReference>
<dbReference type="InterPro" id="IPR029063">
    <property type="entry name" value="SAM-dependent_MTases_sf"/>
</dbReference>
<reference evidence="7" key="1">
    <citation type="journal article" date="2021" name="mSystems">
        <title>Bacteria and Archaea Synergistically Convert Glycine Betaine to Biogenic Methane in the Formosa Cold Seep of the South China Sea.</title>
        <authorList>
            <person name="Li L."/>
            <person name="Zhang W."/>
            <person name="Zhang S."/>
            <person name="Song L."/>
            <person name="Sun Q."/>
            <person name="Zhang H."/>
            <person name="Xiang H."/>
            <person name="Dong X."/>
        </authorList>
    </citation>
    <scope>NUCLEOTIDE SEQUENCE</scope>
    <source>
        <strain evidence="7">LLY</strain>
    </source>
</reference>
<keyword evidence="8" id="KW-1185">Reference proteome</keyword>
<gene>
    <name evidence="7" type="ORF">KDK67_01420</name>
</gene>
<sequence length="264" mass="29858">MSMIQKIADIPEELLYQVPKRFDIVGDIAVVSVPAELELYKLPVAEHIASTRGNIRGVLNKVTKLKGEHRVAGFEVLLGDIPVIIHEEFGFRYRMDLREVFFNGRLAFERQRVSSKVRADEDVIVPFCGIGPFAIPAAAKGAKVVAIEKNPHACRWLFENVRLNNVDGNIHPILADASDIGSFLKARFDRAIIPTPYGMDDFLEKLLPFVRKGGNVHFYAFKKQYQIEELMGQYSDMGLDVVEHRRCGNIAPSISRWAFDMVKE</sequence>
<accession>A0A9E4ZBN4</accession>
<dbReference type="GO" id="GO:0005737">
    <property type="term" value="C:cytoplasm"/>
    <property type="evidence" value="ECO:0007669"/>
    <property type="project" value="TreeGrafter"/>
</dbReference>
<dbReference type="Gene3D" id="3.30.300.110">
    <property type="entry name" value="Met-10+ protein-like domains"/>
    <property type="match status" value="1"/>
</dbReference>
<dbReference type="SUPFAM" id="SSF53335">
    <property type="entry name" value="S-adenosyl-L-methionine-dependent methyltransferases"/>
    <property type="match status" value="1"/>
</dbReference>
<dbReference type="InterPro" id="IPR056743">
    <property type="entry name" value="TRM5-TYW2-like_MTfase"/>
</dbReference>
<dbReference type="AlphaFoldDB" id="A0A9E4ZBN4"/>
<name>A0A9E4ZBN4_9EURY</name>
<evidence type="ECO:0000313" key="8">
    <source>
        <dbReference type="Proteomes" id="UP001056766"/>
    </source>
</evidence>
<evidence type="ECO:0000313" key="7">
    <source>
        <dbReference type="EMBL" id="MCM1985686.1"/>
    </source>
</evidence>
<protein>
    <submittedName>
        <fullName evidence="7">RsmD family RNA methyltransferase</fullName>
    </submittedName>
</protein>
<dbReference type="Gene3D" id="3.40.50.150">
    <property type="entry name" value="Vaccinia Virus protein VP39"/>
    <property type="match status" value="1"/>
</dbReference>
<dbReference type="PANTHER" id="PTHR23245:SF36">
    <property type="entry name" value="TRNA (GUANINE(37)-N1)-METHYLTRANSFERASE"/>
    <property type="match status" value="1"/>
</dbReference>
<dbReference type="PROSITE" id="PS51684">
    <property type="entry name" value="SAM_MT_TRM5_TYW2"/>
    <property type="match status" value="1"/>
</dbReference>
<evidence type="ECO:0000256" key="2">
    <source>
        <dbReference type="ARBA" id="ARBA00022603"/>
    </source>
</evidence>
<dbReference type="GO" id="GO:0002939">
    <property type="term" value="P:tRNA N1-guanine methylation"/>
    <property type="evidence" value="ECO:0007669"/>
    <property type="project" value="TreeGrafter"/>
</dbReference>
<dbReference type="CDD" id="cd02440">
    <property type="entry name" value="AdoMet_MTases"/>
    <property type="match status" value="1"/>
</dbReference>
<keyword evidence="4" id="KW-0949">S-adenosyl-L-methionine</keyword>
<organism evidence="7 8">
    <name type="scientific">Methanococcoides seepicolus</name>
    <dbReference type="NCBI Taxonomy" id="2828780"/>
    <lineage>
        <taxon>Archaea</taxon>
        <taxon>Methanobacteriati</taxon>
        <taxon>Methanobacteriota</taxon>
        <taxon>Stenosarchaea group</taxon>
        <taxon>Methanomicrobia</taxon>
        <taxon>Methanosarcinales</taxon>
        <taxon>Methanosarcinaceae</taxon>
        <taxon>Methanococcoides</taxon>
    </lineage>
</organism>
<dbReference type="InterPro" id="IPR030382">
    <property type="entry name" value="MeTrfase_TRM5/TYW2"/>
</dbReference>
<evidence type="ECO:0000256" key="5">
    <source>
        <dbReference type="ARBA" id="ARBA00022694"/>
    </source>
</evidence>
<dbReference type="PANTHER" id="PTHR23245">
    <property type="entry name" value="TRNA METHYLTRANSFERASE"/>
    <property type="match status" value="1"/>
</dbReference>
<keyword evidence="2 7" id="KW-0489">Methyltransferase</keyword>
<evidence type="ECO:0000256" key="4">
    <source>
        <dbReference type="ARBA" id="ARBA00022691"/>
    </source>
</evidence>
<reference evidence="7" key="2">
    <citation type="submission" date="2021-04" db="EMBL/GenBank/DDBJ databases">
        <authorList>
            <person name="Dong X."/>
        </authorList>
    </citation>
    <scope>NUCLEOTIDE SEQUENCE</scope>
    <source>
        <strain evidence="7">LLY</strain>
    </source>
</reference>
<evidence type="ECO:0000256" key="3">
    <source>
        <dbReference type="ARBA" id="ARBA00022679"/>
    </source>
</evidence>
<dbReference type="Pfam" id="PF25133">
    <property type="entry name" value="TYW2_N_2"/>
    <property type="match status" value="1"/>
</dbReference>
<keyword evidence="5" id="KW-0819">tRNA processing</keyword>